<gene>
    <name evidence="2" type="ORF">PS896_00748</name>
</gene>
<protein>
    <submittedName>
        <fullName evidence="2">Uncharacterized protein</fullName>
    </submittedName>
</protein>
<reference evidence="2 3" key="1">
    <citation type="submission" date="2019-09" db="EMBL/GenBank/DDBJ databases">
        <authorList>
            <person name="Chandra G."/>
            <person name="Truman W A."/>
        </authorList>
    </citation>
    <scope>NUCLEOTIDE SEQUENCE [LARGE SCALE GENOMIC DNA]</scope>
    <source>
        <strain evidence="2">PS896</strain>
    </source>
</reference>
<organism evidence="2 3">
    <name type="scientific">Pseudomonas fluorescens</name>
    <dbReference type="NCBI Taxonomy" id="294"/>
    <lineage>
        <taxon>Bacteria</taxon>
        <taxon>Pseudomonadati</taxon>
        <taxon>Pseudomonadota</taxon>
        <taxon>Gammaproteobacteria</taxon>
        <taxon>Pseudomonadales</taxon>
        <taxon>Pseudomonadaceae</taxon>
        <taxon>Pseudomonas</taxon>
    </lineage>
</organism>
<dbReference type="AlphaFoldDB" id="A0A5E7H9G6"/>
<dbReference type="RefSeq" id="WP_146117560.1">
    <property type="nucleotide sequence ID" value="NZ_CABVIN010000001.1"/>
</dbReference>
<sequence precursor="true">MKYYKSLIAAVLIIATYSGFASAMLSPTVNSDSPLEFNMGEALSEVRPELNCSANANTGKVQCDRPEFIYTCQVAKKPNLMIYYYSSIATLEDFNNVSSQKGLSNCVAGASW</sequence>
<proteinExistence type="predicted"/>
<dbReference type="Proteomes" id="UP000377224">
    <property type="component" value="Unassembled WGS sequence"/>
</dbReference>
<evidence type="ECO:0000313" key="3">
    <source>
        <dbReference type="Proteomes" id="UP000377224"/>
    </source>
</evidence>
<feature type="signal peptide" evidence="1">
    <location>
        <begin position="1"/>
        <end position="23"/>
    </location>
</feature>
<keyword evidence="1" id="KW-0732">Signal</keyword>
<name>A0A5E7H9G6_PSEFL</name>
<evidence type="ECO:0000256" key="1">
    <source>
        <dbReference type="SAM" id="SignalP"/>
    </source>
</evidence>
<evidence type="ECO:0000313" key="2">
    <source>
        <dbReference type="EMBL" id="VVO59892.1"/>
    </source>
</evidence>
<dbReference type="EMBL" id="CABVIN010000001">
    <property type="protein sequence ID" value="VVO59892.1"/>
    <property type="molecule type" value="Genomic_DNA"/>
</dbReference>
<feature type="chain" id="PRO_5023008032" evidence="1">
    <location>
        <begin position="24"/>
        <end position="112"/>
    </location>
</feature>
<accession>A0A5E7H9G6</accession>